<accession>C7DG41</accession>
<gene>
    <name evidence="1" type="ORF">UNLARM2_0045</name>
</gene>
<reference evidence="1 2" key="1">
    <citation type="journal article" date="2009" name="Genome Biol.">
        <title>Community-wide analysis of microbial genome sequence signatures.</title>
        <authorList>
            <person name="Dick G.J."/>
            <person name="Andersson A.F."/>
            <person name="Baker B.J."/>
            <person name="Simmons S.L."/>
            <person name="Thomas B.C."/>
            <person name="Yelton A.P."/>
            <person name="Banfield J.F."/>
        </authorList>
    </citation>
    <scope>NUCLEOTIDE SEQUENCE [LARGE SCALE GENOMIC DNA]</scope>
    <source>
        <strain evidence="1">ARMAN-2</strain>
    </source>
</reference>
<proteinExistence type="predicted"/>
<name>C7DG41_MICA2</name>
<evidence type="ECO:0000313" key="1">
    <source>
        <dbReference type="EMBL" id="EET90511.1"/>
    </source>
</evidence>
<evidence type="ECO:0000313" key="2">
    <source>
        <dbReference type="Proteomes" id="UP000332487"/>
    </source>
</evidence>
<keyword evidence="2" id="KW-1185">Reference proteome</keyword>
<dbReference type="EMBL" id="GG697236">
    <property type="protein sequence ID" value="EET90511.1"/>
    <property type="molecule type" value="Genomic_DNA"/>
</dbReference>
<protein>
    <submittedName>
        <fullName evidence="1">Uncharacterized protein</fullName>
    </submittedName>
</protein>
<dbReference type="Proteomes" id="UP000332487">
    <property type="component" value="Unassembled WGS sequence"/>
</dbReference>
<organism evidence="1 2">
    <name type="scientific">Candidatus Micrarchaeum acidiphilum ARMAN-2</name>
    <dbReference type="NCBI Taxonomy" id="425595"/>
    <lineage>
        <taxon>Archaea</taxon>
        <taxon>Candidatus Micrarchaeota</taxon>
        <taxon>Candidatus Micrarchaeia</taxon>
        <taxon>Candidatus Micrarchaeales</taxon>
        <taxon>Candidatus Micrarchaeaceae</taxon>
        <taxon>Candidatus Micrarchaeum</taxon>
    </lineage>
</organism>
<sequence length="96" mass="10373">MQKSIGGGKMECQELAKRAKRAASEALKDASFEELFKILESGGGEADATAEVALKEILADRMAEYTMQSFRYAKKRNVKRVGAAAMIIASAAQDTL</sequence>
<dbReference type="AlphaFoldDB" id="C7DG41"/>
<reference evidence="1 2" key="2">
    <citation type="journal article" date="2010" name="Proc. Natl. Acad. Sci. U.S.A.">
        <title>Enigmatic, ultrasmall, uncultivated Archaea.</title>
        <authorList>
            <person name="Baker B.J."/>
            <person name="Comolli L.R."/>
            <person name="Dick G.J."/>
            <person name="Hauser L.J."/>
            <person name="Hyatt D."/>
            <person name="Dill B.D."/>
            <person name="Land M.L."/>
            <person name="Verberkmoes N.C."/>
            <person name="Hettich R.L."/>
            <person name="Banfield J.F."/>
        </authorList>
    </citation>
    <scope>NUCLEOTIDE SEQUENCE [LARGE SCALE GENOMIC DNA]</scope>
    <source>
        <strain evidence="1">ARMAN-2</strain>
    </source>
</reference>